<evidence type="ECO:0000313" key="4">
    <source>
        <dbReference type="Proteomes" id="UP001499938"/>
    </source>
</evidence>
<proteinExistence type="inferred from homology"/>
<name>A0ABP4XR99_9MICO</name>
<organism evidence="3 4">
    <name type="scientific">Nostocoides veronense</name>
    <dbReference type="NCBI Taxonomy" id="330836"/>
    <lineage>
        <taxon>Bacteria</taxon>
        <taxon>Bacillati</taxon>
        <taxon>Actinomycetota</taxon>
        <taxon>Actinomycetes</taxon>
        <taxon>Micrococcales</taxon>
        <taxon>Intrasporangiaceae</taxon>
        <taxon>Nostocoides</taxon>
    </lineage>
</organism>
<evidence type="ECO:0000313" key="3">
    <source>
        <dbReference type="EMBL" id="GAA1788561.1"/>
    </source>
</evidence>
<dbReference type="EMBL" id="BAAAPO010000021">
    <property type="protein sequence ID" value="GAA1788561.1"/>
    <property type="molecule type" value="Genomic_DNA"/>
</dbReference>
<feature type="domain" description="Bacterial sugar transferase" evidence="2">
    <location>
        <begin position="6"/>
        <end position="179"/>
    </location>
</feature>
<sequence>MSYRGKRLLDLVLTIPALLLSLPVQAVTAAAIRMTMGRPVLFRQTRPGLHGEPFEMLKFRTMLQLDPKRGLVTDADRMTGLGSFLRSTSLDELPTLWNIVRGDMSVVGPRPLLMQYLGRYSPEQARRHEVKPGLTGLAQVSGRNAISWESKFRQDLKYVDNHSVLLDLKIILRTAVQVLRREGISAEGEATMPEFTGDSA</sequence>
<protein>
    <submittedName>
        <fullName evidence="3">Sugar transferase</fullName>
    </submittedName>
</protein>
<dbReference type="InterPro" id="IPR003362">
    <property type="entry name" value="Bact_transf"/>
</dbReference>
<evidence type="ECO:0000259" key="2">
    <source>
        <dbReference type="Pfam" id="PF02397"/>
    </source>
</evidence>
<dbReference type="PANTHER" id="PTHR30576">
    <property type="entry name" value="COLANIC BIOSYNTHESIS UDP-GLUCOSE LIPID CARRIER TRANSFERASE"/>
    <property type="match status" value="1"/>
</dbReference>
<dbReference type="PANTHER" id="PTHR30576:SF8">
    <property type="entry name" value="UNDECAPRENYL-PHOSPHATE GALACTOSE PHOSPHOTRANSFERASE"/>
    <property type="match status" value="1"/>
</dbReference>
<keyword evidence="3" id="KW-0808">Transferase</keyword>
<comment type="similarity">
    <text evidence="1">Belongs to the bacterial sugar transferase family.</text>
</comment>
<dbReference type="GO" id="GO:0016740">
    <property type="term" value="F:transferase activity"/>
    <property type="evidence" value="ECO:0007669"/>
    <property type="project" value="UniProtKB-KW"/>
</dbReference>
<evidence type="ECO:0000256" key="1">
    <source>
        <dbReference type="ARBA" id="ARBA00006464"/>
    </source>
</evidence>
<dbReference type="RefSeq" id="WP_344082479.1">
    <property type="nucleotide sequence ID" value="NZ_BAAAPO010000021.1"/>
</dbReference>
<dbReference type="Pfam" id="PF02397">
    <property type="entry name" value="Bac_transf"/>
    <property type="match status" value="1"/>
</dbReference>
<gene>
    <name evidence="3" type="ORF">GCM10009811_11800</name>
</gene>
<keyword evidence="4" id="KW-1185">Reference proteome</keyword>
<reference evidence="4" key="1">
    <citation type="journal article" date="2019" name="Int. J. Syst. Evol. Microbiol.">
        <title>The Global Catalogue of Microorganisms (GCM) 10K type strain sequencing project: providing services to taxonomists for standard genome sequencing and annotation.</title>
        <authorList>
            <consortium name="The Broad Institute Genomics Platform"/>
            <consortium name="The Broad Institute Genome Sequencing Center for Infectious Disease"/>
            <person name="Wu L."/>
            <person name="Ma J."/>
        </authorList>
    </citation>
    <scope>NUCLEOTIDE SEQUENCE [LARGE SCALE GENOMIC DNA]</scope>
    <source>
        <strain evidence="4">JCM 15592</strain>
    </source>
</reference>
<comment type="caution">
    <text evidence="3">The sequence shown here is derived from an EMBL/GenBank/DDBJ whole genome shotgun (WGS) entry which is preliminary data.</text>
</comment>
<accession>A0ABP4XR99</accession>
<dbReference type="Proteomes" id="UP001499938">
    <property type="component" value="Unassembled WGS sequence"/>
</dbReference>